<name>M5G1Q6_DACPD</name>
<evidence type="ECO:0000313" key="3">
    <source>
        <dbReference type="EMBL" id="EJU04141.1"/>
    </source>
</evidence>
<dbReference type="InterPro" id="IPR019317">
    <property type="entry name" value="BRI3"/>
</dbReference>
<evidence type="ECO:0000313" key="4">
    <source>
        <dbReference type="Proteomes" id="UP000030653"/>
    </source>
</evidence>
<keyword evidence="2" id="KW-0812">Transmembrane</keyword>
<evidence type="ECO:0000256" key="2">
    <source>
        <dbReference type="SAM" id="Phobius"/>
    </source>
</evidence>
<feature type="transmembrane region" description="Helical" evidence="2">
    <location>
        <begin position="120"/>
        <end position="141"/>
    </location>
</feature>
<feature type="region of interest" description="Disordered" evidence="1">
    <location>
        <begin position="1"/>
        <end position="44"/>
    </location>
</feature>
<sequence length="158" mass="16604">MVDGKDTKGPLEEPQQYETPAGPPPGASNPPLAQTTPTPGYATFPGQPIDPRYNVYPAPGPDPLGYVPMGNRIVLDLPNGVTVGPAVYYYPNGLPGIPGPPVQDPRAICAAQGHVRTTTFGIVGILTAIICFPIGLICCALDRREVCARCGEVMYQGC</sequence>
<dbReference type="AlphaFoldDB" id="M5G1Q6"/>
<keyword evidence="4" id="KW-1185">Reference proteome</keyword>
<dbReference type="HOGENOM" id="CLU_121057_0_0_1"/>
<evidence type="ECO:0000256" key="1">
    <source>
        <dbReference type="SAM" id="MobiDB-lite"/>
    </source>
</evidence>
<dbReference type="OrthoDB" id="2564984at2759"/>
<proteinExistence type="predicted"/>
<keyword evidence="2" id="KW-1133">Transmembrane helix</keyword>
<reference evidence="3 4" key="1">
    <citation type="journal article" date="2012" name="Science">
        <title>The Paleozoic origin of enzymatic lignin decomposition reconstructed from 31 fungal genomes.</title>
        <authorList>
            <person name="Floudas D."/>
            <person name="Binder M."/>
            <person name="Riley R."/>
            <person name="Barry K."/>
            <person name="Blanchette R.A."/>
            <person name="Henrissat B."/>
            <person name="Martinez A.T."/>
            <person name="Otillar R."/>
            <person name="Spatafora J.W."/>
            <person name="Yadav J.S."/>
            <person name="Aerts A."/>
            <person name="Benoit I."/>
            <person name="Boyd A."/>
            <person name="Carlson A."/>
            <person name="Copeland A."/>
            <person name="Coutinho P.M."/>
            <person name="de Vries R.P."/>
            <person name="Ferreira P."/>
            <person name="Findley K."/>
            <person name="Foster B."/>
            <person name="Gaskell J."/>
            <person name="Glotzer D."/>
            <person name="Gorecki P."/>
            <person name="Heitman J."/>
            <person name="Hesse C."/>
            <person name="Hori C."/>
            <person name="Igarashi K."/>
            <person name="Jurgens J.A."/>
            <person name="Kallen N."/>
            <person name="Kersten P."/>
            <person name="Kohler A."/>
            <person name="Kuees U."/>
            <person name="Kumar T.K.A."/>
            <person name="Kuo A."/>
            <person name="LaButti K."/>
            <person name="Larrondo L.F."/>
            <person name="Lindquist E."/>
            <person name="Ling A."/>
            <person name="Lombard V."/>
            <person name="Lucas S."/>
            <person name="Lundell T."/>
            <person name="Martin R."/>
            <person name="McLaughlin D.J."/>
            <person name="Morgenstern I."/>
            <person name="Morin E."/>
            <person name="Murat C."/>
            <person name="Nagy L.G."/>
            <person name="Nolan M."/>
            <person name="Ohm R.A."/>
            <person name="Patyshakuliyeva A."/>
            <person name="Rokas A."/>
            <person name="Ruiz-Duenas F.J."/>
            <person name="Sabat G."/>
            <person name="Salamov A."/>
            <person name="Samejima M."/>
            <person name="Schmutz J."/>
            <person name="Slot J.C."/>
            <person name="St John F."/>
            <person name="Stenlid J."/>
            <person name="Sun H."/>
            <person name="Sun S."/>
            <person name="Syed K."/>
            <person name="Tsang A."/>
            <person name="Wiebenga A."/>
            <person name="Young D."/>
            <person name="Pisabarro A."/>
            <person name="Eastwood D.C."/>
            <person name="Martin F."/>
            <person name="Cullen D."/>
            <person name="Grigoriev I.V."/>
            <person name="Hibbett D.S."/>
        </authorList>
    </citation>
    <scope>NUCLEOTIDE SEQUENCE [LARGE SCALE GENOMIC DNA]</scope>
    <source>
        <strain evidence="3 4">DJM-731 SS1</strain>
    </source>
</reference>
<feature type="compositionally biased region" description="Basic and acidic residues" evidence="1">
    <location>
        <begin position="1"/>
        <end position="11"/>
    </location>
</feature>
<organism evidence="3 4">
    <name type="scientific">Dacryopinax primogenitus (strain DJM 731)</name>
    <name type="common">Brown rot fungus</name>
    <dbReference type="NCBI Taxonomy" id="1858805"/>
    <lineage>
        <taxon>Eukaryota</taxon>
        <taxon>Fungi</taxon>
        <taxon>Dikarya</taxon>
        <taxon>Basidiomycota</taxon>
        <taxon>Agaricomycotina</taxon>
        <taxon>Dacrymycetes</taxon>
        <taxon>Dacrymycetales</taxon>
        <taxon>Dacrymycetaceae</taxon>
        <taxon>Dacryopinax</taxon>
    </lineage>
</organism>
<protein>
    <submittedName>
        <fullName evidence="3">Uncharacterized protein</fullName>
    </submittedName>
</protein>
<dbReference type="RefSeq" id="XP_040631035.1">
    <property type="nucleotide sequence ID" value="XM_040772072.1"/>
</dbReference>
<keyword evidence="2" id="KW-0472">Membrane</keyword>
<accession>M5G1Q6</accession>
<dbReference type="OMA" id="QDPRAIC"/>
<dbReference type="EMBL" id="JH795858">
    <property type="protein sequence ID" value="EJU04141.1"/>
    <property type="molecule type" value="Genomic_DNA"/>
</dbReference>
<dbReference type="Proteomes" id="UP000030653">
    <property type="component" value="Unassembled WGS sequence"/>
</dbReference>
<dbReference type="GeneID" id="63687134"/>
<gene>
    <name evidence="3" type="ORF">DACRYDRAFT_20766</name>
</gene>
<dbReference type="Pfam" id="PF10164">
    <property type="entry name" value="BRI3"/>
    <property type="match status" value="1"/>
</dbReference>